<dbReference type="Proteomes" id="UP000003875">
    <property type="component" value="Unassembled WGS sequence"/>
</dbReference>
<reference evidence="1 2" key="1">
    <citation type="submission" date="2009-02" db="EMBL/GenBank/DDBJ databases">
        <title>Draft genome sequence of Bifidobacterium pseudocatenulatum (DSM 20438).</title>
        <authorList>
            <person name="Sudarsanam P."/>
            <person name="Ley R."/>
            <person name="Guruge J."/>
            <person name="Turnbaugh P.J."/>
            <person name="Mahowald M."/>
            <person name="Liep D."/>
            <person name="Gordon J."/>
        </authorList>
    </citation>
    <scope>NUCLEOTIDE SEQUENCE [LARGE SCALE GENOMIC DNA]</scope>
    <source>
        <strain evidence="1 2">DSM 20438</strain>
    </source>
</reference>
<dbReference type="AlphaFoldDB" id="C0BS72"/>
<sequence>MAVLQRLKSSWHARRTHKGTLKNVPIRSSLHCFNTVARH</sequence>
<reference evidence="1 2" key="2">
    <citation type="submission" date="2009-02" db="EMBL/GenBank/DDBJ databases">
        <authorList>
            <person name="Fulton L."/>
            <person name="Clifton S."/>
            <person name="Fulton B."/>
            <person name="Xu J."/>
            <person name="Minx P."/>
            <person name="Pepin K.H."/>
            <person name="Johnson M."/>
            <person name="Bhonagiri V."/>
            <person name="Nash W.E."/>
            <person name="Mardis E.R."/>
            <person name="Wilson R.K."/>
        </authorList>
    </citation>
    <scope>NUCLEOTIDE SEQUENCE [LARGE SCALE GENOMIC DNA]</scope>
    <source>
        <strain evidence="1 2">DSM 20438</strain>
    </source>
</reference>
<evidence type="ECO:0000313" key="1">
    <source>
        <dbReference type="EMBL" id="EEG71022.1"/>
    </source>
</evidence>
<gene>
    <name evidence="1" type="ORF">BIFPSEUDO_02989</name>
</gene>
<organism evidence="1 2">
    <name type="scientific">Bifidobacterium pseudocatenulatum DSM 20438 = JCM 1200 = LMG 10505</name>
    <dbReference type="NCBI Taxonomy" id="547043"/>
    <lineage>
        <taxon>Bacteria</taxon>
        <taxon>Bacillati</taxon>
        <taxon>Actinomycetota</taxon>
        <taxon>Actinomycetes</taxon>
        <taxon>Bifidobacteriales</taxon>
        <taxon>Bifidobacteriaceae</taxon>
        <taxon>Bifidobacterium</taxon>
    </lineage>
</organism>
<protein>
    <submittedName>
        <fullName evidence="1">Uncharacterized protein</fullName>
    </submittedName>
</protein>
<dbReference type="EMBL" id="ABXX02000002">
    <property type="protein sequence ID" value="EEG71022.1"/>
    <property type="molecule type" value="Genomic_DNA"/>
</dbReference>
<accession>C0BS72</accession>
<proteinExistence type="predicted"/>
<name>C0BS72_BIFPS</name>
<evidence type="ECO:0000313" key="2">
    <source>
        <dbReference type="Proteomes" id="UP000003875"/>
    </source>
</evidence>
<comment type="caution">
    <text evidence="1">The sequence shown here is derived from an EMBL/GenBank/DDBJ whole genome shotgun (WGS) entry which is preliminary data.</text>
</comment>